<organism evidence="1 2">
    <name type="scientific">Pseudomonas fluorescens NCIMB 11764</name>
    <dbReference type="NCBI Taxonomy" id="1221522"/>
    <lineage>
        <taxon>Bacteria</taxon>
        <taxon>Pseudomonadati</taxon>
        <taxon>Pseudomonadota</taxon>
        <taxon>Gammaproteobacteria</taxon>
        <taxon>Pseudomonadales</taxon>
        <taxon>Pseudomonadaceae</taxon>
        <taxon>Pseudomonas</taxon>
    </lineage>
</organism>
<dbReference type="GO" id="GO:0003676">
    <property type="term" value="F:nucleic acid binding"/>
    <property type="evidence" value="ECO:0007669"/>
    <property type="project" value="InterPro"/>
</dbReference>
<dbReference type="AlphaFoldDB" id="A0A0K1QK23"/>
<dbReference type="Gene3D" id="3.30.420.10">
    <property type="entry name" value="Ribonuclease H-like superfamily/Ribonuclease H"/>
    <property type="match status" value="1"/>
</dbReference>
<dbReference type="EMBL" id="CP010945">
    <property type="protein sequence ID" value="AKV06119.1"/>
    <property type="molecule type" value="Genomic_DNA"/>
</dbReference>
<reference evidence="1 2" key="1">
    <citation type="journal article" date="2012" name="J. Bacteriol.">
        <title>Draft genome sequence of the cyanide-utilizing bacterium Pseudomonas fluorescens strain NCIMB 11764.</title>
        <authorList>
            <person name="Vilo C.A."/>
            <person name="Benedik M.J."/>
            <person name="Kunz D.A."/>
            <person name="Dong Q."/>
        </authorList>
    </citation>
    <scope>NUCLEOTIDE SEQUENCE [LARGE SCALE GENOMIC DNA]</scope>
    <source>
        <strain evidence="1 2">NCIMB 11764</strain>
    </source>
</reference>
<dbReference type="Proteomes" id="UP000017175">
    <property type="component" value="Chromosome"/>
</dbReference>
<proteinExistence type="predicted"/>
<dbReference type="InterPro" id="IPR012337">
    <property type="entry name" value="RNaseH-like_sf"/>
</dbReference>
<evidence type="ECO:0000313" key="1">
    <source>
        <dbReference type="EMBL" id="AKV06119.1"/>
    </source>
</evidence>
<dbReference type="InterPro" id="IPR036397">
    <property type="entry name" value="RNaseH_sf"/>
</dbReference>
<evidence type="ECO:0000313" key="2">
    <source>
        <dbReference type="Proteomes" id="UP000017175"/>
    </source>
</evidence>
<protein>
    <submittedName>
        <fullName evidence="1">Uncharacterized protein</fullName>
    </submittedName>
</protein>
<dbReference type="eggNOG" id="COG0847">
    <property type="taxonomic scope" value="Bacteria"/>
</dbReference>
<dbReference type="SUPFAM" id="SSF53098">
    <property type="entry name" value="Ribonuclease H-like"/>
    <property type="match status" value="1"/>
</dbReference>
<dbReference type="RefSeq" id="WP_017335999.1">
    <property type="nucleotide sequence ID" value="NZ_CP010945.1"/>
</dbReference>
<accession>A0A0K1QK23</accession>
<gene>
    <name evidence="1" type="ORF">B723_06795</name>
</gene>
<name>A0A0K1QK23_PSEFL</name>
<sequence>MTMRRAYLDTEFTSLNRYRAKLISIALVVPGGPEFYVELTDSWTLADCSPFVLETVLPLLDYASHGHTTDEARGELLVFLDALGSVEIITDAPDHDWPLLLWLAGPTGLPANVRPEPRQLTIDLDADYGGDEPPHHALQDARLFAALAEKTNPA</sequence>
<dbReference type="OrthoDB" id="6687915at2"/>